<keyword evidence="3" id="KW-1185">Reference proteome</keyword>
<dbReference type="Pfam" id="PF18925">
    <property type="entry name" value="DUF5675"/>
    <property type="match status" value="1"/>
</dbReference>
<dbReference type="Proteomes" id="UP000594132">
    <property type="component" value="Segment"/>
</dbReference>
<feature type="domain" description="DUF5675" evidence="1">
    <location>
        <begin position="5"/>
        <end position="128"/>
    </location>
</feature>
<dbReference type="GeneID" id="65129650"/>
<dbReference type="InterPro" id="IPR043732">
    <property type="entry name" value="DUF5675"/>
</dbReference>
<dbReference type="RefSeq" id="YP_010111287.1">
    <property type="nucleotide sequence ID" value="NC_055880.1"/>
</dbReference>
<evidence type="ECO:0000313" key="2">
    <source>
        <dbReference type="EMBL" id="QOR59129.1"/>
    </source>
</evidence>
<reference evidence="2 3" key="1">
    <citation type="submission" date="2020-07" db="EMBL/GenBank/DDBJ databases">
        <title>Taxonomic proposal: Crassvirales, a new order of highly abundant and diverse bacterial viruses.</title>
        <authorList>
            <person name="Shkoporov A.N."/>
            <person name="Stockdale S.R."/>
            <person name="Guerin E."/>
            <person name="Ross R.P."/>
            <person name="Hill C."/>
        </authorList>
    </citation>
    <scope>NUCLEOTIDE SEQUENCE [LARGE SCALE GENOMIC DNA]</scope>
</reference>
<sequence>MKLKLVRKYLGPEYTIGDLYIDGKLYCNTLEDVNRDANKNGIFDGSEKKVAGDTCIPFGTYKVTVDESPKFGRELPRLHNVSSFSGILIHRGNTIKDTAGCILVGENTVKGKVLNSTIYEVDLTKKIKDAIARGEDVTIQIV</sequence>
<evidence type="ECO:0000259" key="1">
    <source>
        <dbReference type="Pfam" id="PF18925"/>
    </source>
</evidence>
<proteinExistence type="predicted"/>
<dbReference type="EMBL" id="MT774387">
    <property type="protein sequence ID" value="QOR59129.1"/>
    <property type="molecule type" value="Genomic_DNA"/>
</dbReference>
<protein>
    <submittedName>
        <fullName evidence="2">Putative transpeptidase</fullName>
    </submittedName>
</protein>
<accession>A0A7M1RZZ5</accession>
<name>A0A7M1RZZ5_9CAUD</name>
<organism evidence="2 3">
    <name type="scientific">uncultured phage cr111_1</name>
    <dbReference type="NCBI Taxonomy" id="2772071"/>
    <lineage>
        <taxon>Viruses</taxon>
        <taxon>Duplodnaviria</taxon>
        <taxon>Heunggongvirae</taxon>
        <taxon>Uroviricota</taxon>
        <taxon>Caudoviricetes</taxon>
        <taxon>Crassvirales</taxon>
        <taxon>Steigviridae</taxon>
        <taxon>Asinivirinae</taxon>
        <taxon>Lahndsivirus</taxon>
        <taxon>Lahndsivirus rarus</taxon>
    </lineage>
</organism>
<evidence type="ECO:0000313" key="3">
    <source>
        <dbReference type="Proteomes" id="UP000594132"/>
    </source>
</evidence>
<dbReference type="KEGG" id="vg:65129650"/>